<name>A0A0A8YNY7_ARUDO</name>
<feature type="compositionally biased region" description="Polar residues" evidence="1">
    <location>
        <begin position="22"/>
        <end position="31"/>
    </location>
</feature>
<accession>A0A0A8YNY7</accession>
<reference evidence="2" key="2">
    <citation type="journal article" date="2015" name="Data Brief">
        <title>Shoot transcriptome of the giant reed, Arundo donax.</title>
        <authorList>
            <person name="Barrero R.A."/>
            <person name="Guerrero F.D."/>
            <person name="Moolhuijzen P."/>
            <person name="Goolsby J.A."/>
            <person name="Tidwell J."/>
            <person name="Bellgard S.E."/>
            <person name="Bellgard M.I."/>
        </authorList>
    </citation>
    <scope>NUCLEOTIDE SEQUENCE</scope>
    <source>
        <tissue evidence="2">Shoot tissue taken approximately 20 cm above the soil surface</tissue>
    </source>
</reference>
<proteinExistence type="predicted"/>
<evidence type="ECO:0000313" key="2">
    <source>
        <dbReference type="EMBL" id="JAD27596.1"/>
    </source>
</evidence>
<organism evidence="2">
    <name type="scientific">Arundo donax</name>
    <name type="common">Giant reed</name>
    <name type="synonym">Donax arundinaceus</name>
    <dbReference type="NCBI Taxonomy" id="35708"/>
    <lineage>
        <taxon>Eukaryota</taxon>
        <taxon>Viridiplantae</taxon>
        <taxon>Streptophyta</taxon>
        <taxon>Embryophyta</taxon>
        <taxon>Tracheophyta</taxon>
        <taxon>Spermatophyta</taxon>
        <taxon>Magnoliopsida</taxon>
        <taxon>Liliopsida</taxon>
        <taxon>Poales</taxon>
        <taxon>Poaceae</taxon>
        <taxon>PACMAD clade</taxon>
        <taxon>Arundinoideae</taxon>
        <taxon>Arundineae</taxon>
        <taxon>Arundo</taxon>
    </lineage>
</organism>
<reference evidence="2" key="1">
    <citation type="submission" date="2014-09" db="EMBL/GenBank/DDBJ databases">
        <authorList>
            <person name="Magalhaes I.L.F."/>
            <person name="Oliveira U."/>
            <person name="Santos F.R."/>
            <person name="Vidigal T.H.D.A."/>
            <person name="Brescovit A.D."/>
            <person name="Santos A.J."/>
        </authorList>
    </citation>
    <scope>NUCLEOTIDE SEQUENCE</scope>
    <source>
        <tissue evidence="2">Shoot tissue taken approximately 20 cm above the soil surface</tissue>
    </source>
</reference>
<protein>
    <submittedName>
        <fullName evidence="2">Uncharacterized protein</fullName>
    </submittedName>
</protein>
<feature type="compositionally biased region" description="Polar residues" evidence="1">
    <location>
        <begin position="105"/>
        <end position="125"/>
    </location>
</feature>
<dbReference type="AlphaFoldDB" id="A0A0A8YNY7"/>
<evidence type="ECO:0000256" key="1">
    <source>
        <dbReference type="SAM" id="MobiDB-lite"/>
    </source>
</evidence>
<sequence>MSVAGTSGNSNGTSDGLDGTPGRSSGTSNETAVVRDEEFPCPTGAAVTGNITAFADPRDSGPQIHDLSAGGLDDMLNYLLYESYLHRNFQPQIHQGSAQAAPHNDASSMPQGPSNPDTCNMNNDGQEGKLNFMMQIKFRI</sequence>
<feature type="region of interest" description="Disordered" evidence="1">
    <location>
        <begin position="92"/>
        <end position="126"/>
    </location>
</feature>
<feature type="region of interest" description="Disordered" evidence="1">
    <location>
        <begin position="1"/>
        <end position="41"/>
    </location>
</feature>
<feature type="compositionally biased region" description="Low complexity" evidence="1">
    <location>
        <begin position="1"/>
        <end position="18"/>
    </location>
</feature>
<dbReference type="EMBL" id="GBRH01270299">
    <property type="protein sequence ID" value="JAD27596.1"/>
    <property type="molecule type" value="Transcribed_RNA"/>
</dbReference>